<evidence type="ECO:0000256" key="3">
    <source>
        <dbReference type="ARBA" id="ARBA00023163"/>
    </source>
</evidence>
<name>A0A1V2TIU9_9NOCA</name>
<evidence type="ECO:0000313" key="7">
    <source>
        <dbReference type="Proteomes" id="UP000188836"/>
    </source>
</evidence>
<keyword evidence="3" id="KW-0804">Transcription</keyword>
<feature type="domain" description="HTH tetR-type" evidence="5">
    <location>
        <begin position="15"/>
        <end position="75"/>
    </location>
</feature>
<proteinExistence type="predicted"/>
<dbReference type="InterPro" id="IPR036271">
    <property type="entry name" value="Tet_transcr_reg_TetR-rel_C_sf"/>
</dbReference>
<evidence type="ECO:0000256" key="1">
    <source>
        <dbReference type="ARBA" id="ARBA00023015"/>
    </source>
</evidence>
<dbReference type="GO" id="GO:0003700">
    <property type="term" value="F:DNA-binding transcription factor activity"/>
    <property type="evidence" value="ECO:0007669"/>
    <property type="project" value="TreeGrafter"/>
</dbReference>
<dbReference type="PANTHER" id="PTHR30055">
    <property type="entry name" value="HTH-TYPE TRANSCRIPTIONAL REGULATOR RUTR"/>
    <property type="match status" value="1"/>
</dbReference>
<protein>
    <recommendedName>
        <fullName evidence="5">HTH tetR-type domain-containing protein</fullName>
    </recommendedName>
</protein>
<dbReference type="GO" id="GO:0000976">
    <property type="term" value="F:transcription cis-regulatory region binding"/>
    <property type="evidence" value="ECO:0007669"/>
    <property type="project" value="TreeGrafter"/>
</dbReference>
<dbReference type="AlphaFoldDB" id="A0A1V2TIU9"/>
<dbReference type="SUPFAM" id="SSF46689">
    <property type="entry name" value="Homeodomain-like"/>
    <property type="match status" value="1"/>
</dbReference>
<dbReference type="InterPro" id="IPR050109">
    <property type="entry name" value="HTH-type_TetR-like_transc_reg"/>
</dbReference>
<dbReference type="PROSITE" id="PS01081">
    <property type="entry name" value="HTH_TETR_1"/>
    <property type="match status" value="1"/>
</dbReference>
<evidence type="ECO:0000313" key="6">
    <source>
        <dbReference type="EMBL" id="ONM49388.1"/>
    </source>
</evidence>
<dbReference type="STRING" id="1538463.B0T36_11910"/>
<evidence type="ECO:0000256" key="4">
    <source>
        <dbReference type="PROSITE-ProRule" id="PRU00335"/>
    </source>
</evidence>
<evidence type="ECO:0000256" key="2">
    <source>
        <dbReference type="ARBA" id="ARBA00023125"/>
    </source>
</evidence>
<organism evidence="6 7">
    <name type="scientific">Nocardia donostiensis</name>
    <dbReference type="NCBI Taxonomy" id="1538463"/>
    <lineage>
        <taxon>Bacteria</taxon>
        <taxon>Bacillati</taxon>
        <taxon>Actinomycetota</taxon>
        <taxon>Actinomycetes</taxon>
        <taxon>Mycobacteriales</taxon>
        <taxon>Nocardiaceae</taxon>
        <taxon>Nocardia</taxon>
    </lineage>
</organism>
<dbReference type="EMBL" id="MUMY01000005">
    <property type="protein sequence ID" value="ONM49388.1"/>
    <property type="molecule type" value="Genomic_DNA"/>
</dbReference>
<dbReference type="Gene3D" id="1.10.357.10">
    <property type="entry name" value="Tetracycline Repressor, domain 2"/>
    <property type="match status" value="1"/>
</dbReference>
<dbReference type="InterPro" id="IPR009057">
    <property type="entry name" value="Homeodomain-like_sf"/>
</dbReference>
<dbReference type="Gene3D" id="1.10.10.60">
    <property type="entry name" value="Homeodomain-like"/>
    <property type="match status" value="1"/>
</dbReference>
<dbReference type="PROSITE" id="PS50977">
    <property type="entry name" value="HTH_TETR_2"/>
    <property type="match status" value="1"/>
</dbReference>
<keyword evidence="1" id="KW-0805">Transcription regulation</keyword>
<dbReference type="InterPro" id="IPR001647">
    <property type="entry name" value="HTH_TetR"/>
</dbReference>
<keyword evidence="2 4" id="KW-0238">DNA-binding</keyword>
<evidence type="ECO:0000259" key="5">
    <source>
        <dbReference type="PROSITE" id="PS50977"/>
    </source>
</evidence>
<dbReference type="SUPFAM" id="SSF48498">
    <property type="entry name" value="Tetracyclin repressor-like, C-terminal domain"/>
    <property type="match status" value="1"/>
</dbReference>
<sequence length="199" mass="22129">MDQRPTATRGRPRNTEIDSAIVSATLELLAERGYAELTIGAVATRAGVGRPTVYARFPDKNALVVHSLVQTVPQLRNPDTGNALRDLTELATEFATQLVRSPIGRTVLAVHAEAGRHPELADLLRTHYWRPREQLVHELIHRGQQQGSIRADITPEHIQDLVYGPLLYHWLILGEPDRHTMETLLTASLHAITPCSHAD</sequence>
<gene>
    <name evidence="6" type="ORF">B0T46_07650</name>
</gene>
<dbReference type="Pfam" id="PF00440">
    <property type="entry name" value="TetR_N"/>
    <property type="match status" value="1"/>
</dbReference>
<dbReference type="RefSeq" id="WP_077115915.1">
    <property type="nucleotide sequence ID" value="NZ_MUKP01000007.1"/>
</dbReference>
<keyword evidence="7" id="KW-1185">Reference proteome</keyword>
<accession>A0A1V2TIU9</accession>
<feature type="DNA-binding region" description="H-T-H motif" evidence="4">
    <location>
        <begin position="38"/>
        <end position="57"/>
    </location>
</feature>
<dbReference type="InterPro" id="IPR023772">
    <property type="entry name" value="DNA-bd_HTH_TetR-type_CS"/>
</dbReference>
<dbReference type="Proteomes" id="UP000188836">
    <property type="component" value="Unassembled WGS sequence"/>
</dbReference>
<dbReference type="InterPro" id="IPR011075">
    <property type="entry name" value="TetR_C"/>
</dbReference>
<dbReference type="PANTHER" id="PTHR30055:SF148">
    <property type="entry name" value="TETR-FAMILY TRANSCRIPTIONAL REGULATOR"/>
    <property type="match status" value="1"/>
</dbReference>
<dbReference type="Pfam" id="PF16859">
    <property type="entry name" value="TetR_C_11"/>
    <property type="match status" value="1"/>
</dbReference>
<reference evidence="6 7" key="1">
    <citation type="journal article" date="2016" name="Antonie Van Leeuwenhoek">
        <title>Nocardia donostiensis sp. nov., isolated from human respiratory specimens.</title>
        <authorList>
            <person name="Ercibengoa M."/>
            <person name="Bell M."/>
            <person name="Marimon J.M."/>
            <person name="Humrighouse B."/>
            <person name="Klenk H.P."/>
            <person name="Potter G."/>
            <person name="Perez-Trallero E."/>
        </authorList>
    </citation>
    <scope>NUCLEOTIDE SEQUENCE [LARGE SCALE GENOMIC DNA]</scope>
    <source>
        <strain evidence="6 7">X1655</strain>
    </source>
</reference>
<comment type="caution">
    <text evidence="6">The sequence shown here is derived from an EMBL/GenBank/DDBJ whole genome shotgun (WGS) entry which is preliminary data.</text>
</comment>
<dbReference type="PRINTS" id="PR00455">
    <property type="entry name" value="HTHTETR"/>
</dbReference>